<evidence type="ECO:0000259" key="3">
    <source>
        <dbReference type="SMART" id="SM00849"/>
    </source>
</evidence>
<dbReference type="InterPro" id="IPR001279">
    <property type="entry name" value="Metallo-B-lactamas"/>
</dbReference>
<dbReference type="GO" id="GO:0017001">
    <property type="term" value="P:antibiotic catabolic process"/>
    <property type="evidence" value="ECO:0007669"/>
    <property type="project" value="UniProtKB-ARBA"/>
</dbReference>
<feature type="chain" id="PRO_5015416567" evidence="2">
    <location>
        <begin position="25"/>
        <end position="288"/>
    </location>
</feature>
<evidence type="ECO:0000256" key="1">
    <source>
        <dbReference type="ARBA" id="ARBA00005250"/>
    </source>
</evidence>
<dbReference type="AlphaFoldDB" id="A0A2S7UU57"/>
<dbReference type="OrthoDB" id="9769598at2"/>
<dbReference type="PANTHER" id="PTHR42951:SF4">
    <property type="entry name" value="ACYL-COENZYME A THIOESTERASE MBLAC2"/>
    <property type="match status" value="1"/>
</dbReference>
<keyword evidence="2" id="KW-0732">Signal</keyword>
<dbReference type="SUPFAM" id="SSF56281">
    <property type="entry name" value="Metallo-hydrolase/oxidoreductase"/>
    <property type="match status" value="1"/>
</dbReference>
<feature type="domain" description="Metallo-beta-lactamase" evidence="3">
    <location>
        <begin position="49"/>
        <end position="222"/>
    </location>
</feature>
<dbReference type="Gene3D" id="3.60.15.10">
    <property type="entry name" value="Ribonuclease Z/Hydroxyacylglutathione hydrolase-like"/>
    <property type="match status" value="1"/>
</dbReference>
<dbReference type="Proteomes" id="UP000239007">
    <property type="component" value="Unassembled WGS sequence"/>
</dbReference>
<proteinExistence type="inferred from homology"/>
<dbReference type="CDD" id="cd16282">
    <property type="entry name" value="metallo-hydrolase-like_MBL-fold"/>
    <property type="match status" value="1"/>
</dbReference>
<name>A0A2S7UU57_9GAMM</name>
<gene>
    <name evidence="4" type="ORF">BTO11_05960</name>
</gene>
<accession>A0A2S7UU57</accession>
<protein>
    <submittedName>
        <fullName evidence="4">MBL fold metallo-hydrolase</fullName>
    </submittedName>
</protein>
<keyword evidence="4" id="KW-0378">Hydrolase</keyword>
<dbReference type="InterPro" id="IPR050855">
    <property type="entry name" value="NDM-1-like"/>
</dbReference>
<dbReference type="PANTHER" id="PTHR42951">
    <property type="entry name" value="METALLO-BETA-LACTAMASE DOMAIN-CONTAINING"/>
    <property type="match status" value="1"/>
</dbReference>
<comment type="similarity">
    <text evidence="1">Belongs to the metallo-beta-lactamase superfamily. Class-B beta-lactamase family.</text>
</comment>
<dbReference type="GO" id="GO:0016787">
    <property type="term" value="F:hydrolase activity"/>
    <property type="evidence" value="ECO:0007669"/>
    <property type="project" value="UniProtKB-KW"/>
</dbReference>
<evidence type="ECO:0000313" key="5">
    <source>
        <dbReference type="Proteomes" id="UP000239007"/>
    </source>
</evidence>
<dbReference type="SMART" id="SM00849">
    <property type="entry name" value="Lactamase_B"/>
    <property type="match status" value="1"/>
</dbReference>
<feature type="signal peptide" evidence="2">
    <location>
        <begin position="1"/>
        <end position="24"/>
    </location>
</feature>
<evidence type="ECO:0000313" key="4">
    <source>
        <dbReference type="EMBL" id="PQJ53258.1"/>
    </source>
</evidence>
<dbReference type="EMBL" id="MSCH01000003">
    <property type="protein sequence ID" value="PQJ53258.1"/>
    <property type="molecule type" value="Genomic_DNA"/>
</dbReference>
<organism evidence="4 5">
    <name type="scientific">Psychrosphaera saromensis</name>
    <dbReference type="NCBI Taxonomy" id="716813"/>
    <lineage>
        <taxon>Bacteria</taxon>
        <taxon>Pseudomonadati</taxon>
        <taxon>Pseudomonadota</taxon>
        <taxon>Gammaproteobacteria</taxon>
        <taxon>Alteromonadales</taxon>
        <taxon>Pseudoalteromonadaceae</taxon>
        <taxon>Psychrosphaera</taxon>
    </lineage>
</organism>
<reference evidence="4 5" key="1">
    <citation type="submission" date="2016-12" db="EMBL/GenBank/DDBJ databases">
        <title>Diversity of luminous bacteria.</title>
        <authorList>
            <person name="Yoshizawa S."/>
            <person name="Kogure K."/>
        </authorList>
    </citation>
    <scope>NUCLEOTIDE SEQUENCE [LARGE SCALE GENOMIC DNA]</scope>
    <source>
        <strain evidence="4 5">SA4-48</strain>
    </source>
</reference>
<dbReference type="InterPro" id="IPR036866">
    <property type="entry name" value="RibonucZ/Hydroxyglut_hydro"/>
</dbReference>
<keyword evidence="5" id="KW-1185">Reference proteome</keyword>
<dbReference type="Pfam" id="PF00753">
    <property type="entry name" value="Lactamase_B"/>
    <property type="match status" value="1"/>
</dbReference>
<comment type="caution">
    <text evidence="4">The sequence shown here is derived from an EMBL/GenBank/DDBJ whole genome shotgun (WGS) entry which is preliminary data.</text>
</comment>
<sequence length="288" mass="32441">MRPVMKTTYLYILLFVFFSASSVADDRFKDVQIEVKHVNENVYVLYGAGGNIGVLVGDDGTLMIDDQFEPLAPKIEKALLTVTDNKKQKINYIVNTHYHGDHSGSNNYFAKSASILAHENVRKRMSVNSKDIGLPVITYAQGVKLHLNQERIHVKHLAAGHTDGDSVVFFEKANVWHLGDLFFESRFPYIDVKSGGSVEGYIQNLDSLVTQINDDAQIIPGHGKLTDKNGFKSFVEMIKATKAIVQTKKQAGMSKQQLVDAGLGEQWKAWDWSFITEKRWIETLYDNI</sequence>
<evidence type="ECO:0000256" key="2">
    <source>
        <dbReference type="SAM" id="SignalP"/>
    </source>
</evidence>